<dbReference type="Proteomes" id="UP000516384">
    <property type="component" value="Chromosome"/>
</dbReference>
<protein>
    <submittedName>
        <fullName evidence="1">Uncharacterized protein</fullName>
    </submittedName>
</protein>
<name>A0A7H0Y1Z8_9BACL</name>
<organism evidence="1 2">
    <name type="scientific">Paenibacillus peoriae</name>
    <dbReference type="NCBI Taxonomy" id="59893"/>
    <lineage>
        <taxon>Bacteria</taxon>
        <taxon>Bacillati</taxon>
        <taxon>Bacillota</taxon>
        <taxon>Bacilli</taxon>
        <taxon>Bacillales</taxon>
        <taxon>Paenibacillaceae</taxon>
        <taxon>Paenibacillus</taxon>
    </lineage>
</organism>
<dbReference type="AlphaFoldDB" id="A0A7H0Y1Z8"/>
<evidence type="ECO:0000313" key="2">
    <source>
        <dbReference type="Proteomes" id="UP000516384"/>
    </source>
</evidence>
<dbReference type="EMBL" id="CP061172">
    <property type="protein sequence ID" value="QNR65106.1"/>
    <property type="molecule type" value="Genomic_DNA"/>
</dbReference>
<evidence type="ECO:0000313" key="1">
    <source>
        <dbReference type="EMBL" id="QNR65106.1"/>
    </source>
</evidence>
<reference evidence="1 2" key="1">
    <citation type="submission" date="2020-09" db="EMBL/GenBank/DDBJ databases">
        <title>Characterization of Paenibacillus peoriae strain ZF390 with broad-spectrum antimicrobial activity as a potential biocontrol agent.</title>
        <authorList>
            <person name="Li L."/>
            <person name="Zhao Y."/>
            <person name="Li B."/>
            <person name="Xie X."/>
        </authorList>
    </citation>
    <scope>NUCLEOTIDE SEQUENCE [LARGE SCALE GENOMIC DNA]</scope>
    <source>
        <strain evidence="1 2">ZF390</strain>
    </source>
</reference>
<accession>A0A7H0Y1Z8</accession>
<proteinExistence type="predicted"/>
<sequence length="97" mass="11402">MDRVDIRGIANHYSVTWDFEEFYRSEEKQIFEWPAPHALQMAEKEYQQSTIDYFSGSSFTPLNKTIELGGMVLTIINRPVSAENKVLDWMFLFRAAF</sequence>
<gene>
    <name evidence="1" type="ORF">IAQ67_14375</name>
</gene>